<evidence type="ECO:0000256" key="1">
    <source>
        <dbReference type="SAM" id="MobiDB-lite"/>
    </source>
</evidence>
<dbReference type="WBParaSite" id="Gr19_v10_g3132.t1">
    <property type="protein sequence ID" value="Gr19_v10_g3132.t1"/>
    <property type="gene ID" value="Gr19_v10_g3132"/>
</dbReference>
<protein>
    <submittedName>
        <fullName evidence="3">Transposase</fullName>
    </submittedName>
</protein>
<dbReference type="Proteomes" id="UP000887572">
    <property type="component" value="Unplaced"/>
</dbReference>
<name>A0A914HPW2_GLORO</name>
<feature type="region of interest" description="Disordered" evidence="1">
    <location>
        <begin position="106"/>
        <end position="130"/>
    </location>
</feature>
<sequence length="130" mass="15010">MPFTKSTGRTPKLDKLNAIQLIIMLLSQNKTVAKELSLSVRTIYNWKSKLGQTEPNKNPHSEQKDLMKHYYEIKDQNPKISDENIAKMLKIGRRTLARWKKQFKRQELHPNSVDGHSVEENAAANVQEIA</sequence>
<evidence type="ECO:0000313" key="2">
    <source>
        <dbReference type="Proteomes" id="UP000887572"/>
    </source>
</evidence>
<proteinExistence type="predicted"/>
<dbReference type="AlphaFoldDB" id="A0A914HPW2"/>
<accession>A0A914HPW2</accession>
<keyword evidence="2" id="KW-1185">Reference proteome</keyword>
<reference evidence="3" key="1">
    <citation type="submission" date="2022-11" db="UniProtKB">
        <authorList>
            <consortium name="WormBaseParasite"/>
        </authorList>
    </citation>
    <scope>IDENTIFICATION</scope>
</reference>
<evidence type="ECO:0000313" key="3">
    <source>
        <dbReference type="WBParaSite" id="Gr19_v10_g3132.t1"/>
    </source>
</evidence>
<organism evidence="2 3">
    <name type="scientific">Globodera rostochiensis</name>
    <name type="common">Golden nematode worm</name>
    <name type="synonym">Heterodera rostochiensis</name>
    <dbReference type="NCBI Taxonomy" id="31243"/>
    <lineage>
        <taxon>Eukaryota</taxon>
        <taxon>Metazoa</taxon>
        <taxon>Ecdysozoa</taxon>
        <taxon>Nematoda</taxon>
        <taxon>Chromadorea</taxon>
        <taxon>Rhabditida</taxon>
        <taxon>Tylenchina</taxon>
        <taxon>Tylenchomorpha</taxon>
        <taxon>Tylenchoidea</taxon>
        <taxon>Heteroderidae</taxon>
        <taxon>Heteroderinae</taxon>
        <taxon>Globodera</taxon>
    </lineage>
</organism>